<evidence type="ECO:0000256" key="10">
    <source>
        <dbReference type="ARBA" id="ARBA00032873"/>
    </source>
</evidence>
<dbReference type="Gene3D" id="1.10.600.10">
    <property type="entry name" value="Farnesyl Diphosphate Synthase"/>
    <property type="match status" value="1"/>
</dbReference>
<dbReference type="GO" id="GO:0045337">
    <property type="term" value="P:farnesyl diphosphate biosynthetic process"/>
    <property type="evidence" value="ECO:0007669"/>
    <property type="project" value="TreeGrafter"/>
</dbReference>
<dbReference type="EC" id="2.5.1.1" evidence="3"/>
<keyword evidence="13" id="KW-1185">Reference proteome</keyword>
<dbReference type="GO" id="GO:0004161">
    <property type="term" value="F:dimethylallyltranstransferase activity"/>
    <property type="evidence" value="ECO:0007669"/>
    <property type="project" value="UniProtKB-EC"/>
</dbReference>
<dbReference type="SFLD" id="SFLDS00005">
    <property type="entry name" value="Isoprenoid_Synthase_Type_I"/>
    <property type="match status" value="1"/>
</dbReference>
<dbReference type="PROSITE" id="PS00723">
    <property type="entry name" value="POLYPRENYL_SYNTHASE_1"/>
    <property type="match status" value="1"/>
</dbReference>
<dbReference type="InterPro" id="IPR000092">
    <property type="entry name" value="Polyprenyl_synt"/>
</dbReference>
<comment type="cofactor">
    <cofactor evidence="1">
        <name>Mg(2+)</name>
        <dbReference type="ChEBI" id="CHEBI:18420"/>
    </cofactor>
</comment>
<comment type="similarity">
    <text evidence="11">Belongs to the FPP/GGPP synthase family.</text>
</comment>
<evidence type="ECO:0000256" key="8">
    <source>
        <dbReference type="ARBA" id="ARBA00032424"/>
    </source>
</evidence>
<dbReference type="SUPFAM" id="SSF48576">
    <property type="entry name" value="Terpenoid synthases"/>
    <property type="match status" value="1"/>
</dbReference>
<dbReference type="PANTHER" id="PTHR11525">
    <property type="entry name" value="FARNESYL-PYROPHOSPHATE SYNTHETASE"/>
    <property type="match status" value="1"/>
</dbReference>
<keyword evidence="5" id="KW-0479">Metal-binding</keyword>
<evidence type="ECO:0000256" key="9">
    <source>
        <dbReference type="ARBA" id="ARBA00032448"/>
    </source>
</evidence>
<dbReference type="PANTHER" id="PTHR11525:SF0">
    <property type="entry name" value="FARNESYL PYROPHOSPHATE SYNTHASE"/>
    <property type="match status" value="1"/>
</dbReference>
<proteinExistence type="inferred from homology"/>
<dbReference type="EC" id="2.5.1.10" evidence="2"/>
<dbReference type="Pfam" id="PF00348">
    <property type="entry name" value="polyprenyl_synt"/>
    <property type="match status" value="1"/>
</dbReference>
<dbReference type="GO" id="GO:0005737">
    <property type="term" value="C:cytoplasm"/>
    <property type="evidence" value="ECO:0007669"/>
    <property type="project" value="TreeGrafter"/>
</dbReference>
<dbReference type="GO" id="GO:0004337">
    <property type="term" value="F:(2E,6E)-farnesyl diphosphate synthase activity"/>
    <property type="evidence" value="ECO:0007669"/>
    <property type="project" value="UniProtKB-EC"/>
</dbReference>
<dbReference type="Proteomes" id="UP000886523">
    <property type="component" value="Unassembled WGS sequence"/>
</dbReference>
<organism evidence="12 13">
    <name type="scientific">Hydnum rufescens UP504</name>
    <dbReference type="NCBI Taxonomy" id="1448309"/>
    <lineage>
        <taxon>Eukaryota</taxon>
        <taxon>Fungi</taxon>
        <taxon>Dikarya</taxon>
        <taxon>Basidiomycota</taxon>
        <taxon>Agaricomycotina</taxon>
        <taxon>Agaricomycetes</taxon>
        <taxon>Cantharellales</taxon>
        <taxon>Hydnaceae</taxon>
        <taxon>Hydnum</taxon>
    </lineage>
</organism>
<keyword evidence="4 11" id="KW-0808">Transferase</keyword>
<keyword evidence="6" id="KW-0460">Magnesium</keyword>
<dbReference type="EMBL" id="MU128935">
    <property type="protein sequence ID" value="KAF9517021.1"/>
    <property type="molecule type" value="Genomic_DNA"/>
</dbReference>
<dbReference type="InterPro" id="IPR039702">
    <property type="entry name" value="FPS1-like"/>
</dbReference>
<evidence type="ECO:0000313" key="13">
    <source>
        <dbReference type="Proteomes" id="UP000886523"/>
    </source>
</evidence>
<dbReference type="InterPro" id="IPR008949">
    <property type="entry name" value="Isoprenoid_synthase_dom_sf"/>
</dbReference>
<sequence length="316" mass="36464">MPEDVVKWFQANLQYNVPGGKLNRGLSVVDTVEIILRRPLEEEEYKRAAILGWCVEMMQGLFLVADDMMDHSLTRRGQPCWYQVVGMVAVNDTGCIEAAIYFLLRKYFRSEPWYIDVVEHFLETTFKTCMGQMVDLMTAPEDRLDISQFSLERHRITVIYKTSWYSFYLPVACAARFCGIVDPSTYSLAQSILLPLGEYFQVQDDFLDAYAHPDVLGKIGTDIRDNKNTWLINKALEICSPDQRALLEANYGRKDPEAEARVKAVYDSLDLPERYREYERRAHAHIVGLVNGIPNTGELRPEVFMAFLRKIFGRTM</sequence>
<accession>A0A9P6B657</accession>
<gene>
    <name evidence="12" type="ORF">BS47DRAFT_1326947</name>
</gene>
<dbReference type="AlphaFoldDB" id="A0A9P6B657"/>
<dbReference type="GO" id="GO:0046872">
    <property type="term" value="F:metal ion binding"/>
    <property type="evidence" value="ECO:0007669"/>
    <property type="project" value="UniProtKB-KW"/>
</dbReference>
<protein>
    <recommendedName>
        <fullName evidence="10">(2E,6E)-farnesyl diphosphate synthase</fullName>
        <ecNumber evidence="3">2.5.1.1</ecNumber>
        <ecNumber evidence="2">2.5.1.10</ecNumber>
    </recommendedName>
    <alternativeName>
        <fullName evidence="9">Dimethylallyltranstransferase</fullName>
    </alternativeName>
    <alternativeName>
        <fullName evidence="8">Farnesyl diphosphate synthase</fullName>
    </alternativeName>
    <alternativeName>
        <fullName evidence="7">Geranyltranstransferase</fullName>
    </alternativeName>
</protein>
<evidence type="ECO:0000256" key="3">
    <source>
        <dbReference type="ARBA" id="ARBA00012833"/>
    </source>
</evidence>
<reference evidence="12" key="1">
    <citation type="journal article" date="2020" name="Nat. Commun.">
        <title>Large-scale genome sequencing of mycorrhizal fungi provides insights into the early evolution of symbiotic traits.</title>
        <authorList>
            <person name="Miyauchi S."/>
            <person name="Kiss E."/>
            <person name="Kuo A."/>
            <person name="Drula E."/>
            <person name="Kohler A."/>
            <person name="Sanchez-Garcia M."/>
            <person name="Morin E."/>
            <person name="Andreopoulos B."/>
            <person name="Barry K.W."/>
            <person name="Bonito G."/>
            <person name="Buee M."/>
            <person name="Carver A."/>
            <person name="Chen C."/>
            <person name="Cichocki N."/>
            <person name="Clum A."/>
            <person name="Culley D."/>
            <person name="Crous P.W."/>
            <person name="Fauchery L."/>
            <person name="Girlanda M."/>
            <person name="Hayes R.D."/>
            <person name="Keri Z."/>
            <person name="LaButti K."/>
            <person name="Lipzen A."/>
            <person name="Lombard V."/>
            <person name="Magnuson J."/>
            <person name="Maillard F."/>
            <person name="Murat C."/>
            <person name="Nolan M."/>
            <person name="Ohm R.A."/>
            <person name="Pangilinan J."/>
            <person name="Pereira M.F."/>
            <person name="Perotto S."/>
            <person name="Peter M."/>
            <person name="Pfister S."/>
            <person name="Riley R."/>
            <person name="Sitrit Y."/>
            <person name="Stielow J.B."/>
            <person name="Szollosi G."/>
            <person name="Zifcakova L."/>
            <person name="Stursova M."/>
            <person name="Spatafora J.W."/>
            <person name="Tedersoo L."/>
            <person name="Vaario L.M."/>
            <person name="Yamada A."/>
            <person name="Yan M."/>
            <person name="Wang P."/>
            <person name="Xu J."/>
            <person name="Bruns T."/>
            <person name="Baldrian P."/>
            <person name="Vilgalys R."/>
            <person name="Dunand C."/>
            <person name="Henrissat B."/>
            <person name="Grigoriev I.V."/>
            <person name="Hibbett D."/>
            <person name="Nagy L.G."/>
            <person name="Martin F.M."/>
        </authorList>
    </citation>
    <scope>NUCLEOTIDE SEQUENCE</scope>
    <source>
        <strain evidence="12">UP504</strain>
    </source>
</reference>
<evidence type="ECO:0000256" key="11">
    <source>
        <dbReference type="RuleBase" id="RU004466"/>
    </source>
</evidence>
<dbReference type="OrthoDB" id="10257492at2759"/>
<evidence type="ECO:0000256" key="5">
    <source>
        <dbReference type="ARBA" id="ARBA00022723"/>
    </source>
</evidence>
<evidence type="ECO:0000256" key="7">
    <source>
        <dbReference type="ARBA" id="ARBA00032380"/>
    </source>
</evidence>
<dbReference type="CDD" id="cd00685">
    <property type="entry name" value="Trans_IPPS_HT"/>
    <property type="match status" value="1"/>
</dbReference>
<name>A0A9P6B657_9AGAM</name>
<dbReference type="InterPro" id="IPR033749">
    <property type="entry name" value="Polyprenyl_synt_CS"/>
</dbReference>
<comment type="caution">
    <text evidence="12">The sequence shown here is derived from an EMBL/GenBank/DDBJ whole genome shotgun (WGS) entry which is preliminary data.</text>
</comment>
<evidence type="ECO:0000256" key="1">
    <source>
        <dbReference type="ARBA" id="ARBA00001946"/>
    </source>
</evidence>
<evidence type="ECO:0000256" key="2">
    <source>
        <dbReference type="ARBA" id="ARBA00012439"/>
    </source>
</evidence>
<evidence type="ECO:0000256" key="6">
    <source>
        <dbReference type="ARBA" id="ARBA00022842"/>
    </source>
</evidence>
<evidence type="ECO:0000313" key="12">
    <source>
        <dbReference type="EMBL" id="KAF9517021.1"/>
    </source>
</evidence>
<evidence type="ECO:0000256" key="4">
    <source>
        <dbReference type="ARBA" id="ARBA00022679"/>
    </source>
</evidence>
<dbReference type="PROSITE" id="PS00444">
    <property type="entry name" value="POLYPRENYL_SYNTHASE_2"/>
    <property type="match status" value="1"/>
</dbReference>